<dbReference type="SUPFAM" id="SSF52540">
    <property type="entry name" value="P-loop containing nucleoside triphosphate hydrolases"/>
    <property type="match status" value="1"/>
</dbReference>
<dbReference type="InterPro" id="IPR038727">
    <property type="entry name" value="NadR/Ttd14_AAA_dom"/>
</dbReference>
<organism evidence="2 3">
    <name type="scientific">Massilia aurea</name>
    <dbReference type="NCBI Taxonomy" id="373040"/>
    <lineage>
        <taxon>Bacteria</taxon>
        <taxon>Pseudomonadati</taxon>
        <taxon>Pseudomonadota</taxon>
        <taxon>Betaproteobacteria</taxon>
        <taxon>Burkholderiales</taxon>
        <taxon>Oxalobacteraceae</taxon>
        <taxon>Telluria group</taxon>
        <taxon>Massilia</taxon>
    </lineage>
</organism>
<dbReference type="InterPro" id="IPR052735">
    <property type="entry name" value="NAD_biosynth-regulator"/>
</dbReference>
<gene>
    <name evidence="2" type="ORF">HD842_002864</name>
</gene>
<evidence type="ECO:0000259" key="1">
    <source>
        <dbReference type="Pfam" id="PF13521"/>
    </source>
</evidence>
<sequence length="198" mass="21759">MGEQEAGSRLVVFVGAESTGKSTLASMLAREQGVQFVPEIGRFVWEEKQGQLVAADYVEIAERHRAAEDAAVANAAGEYVFVDTNALTTLLLGLRFGQVTEPVPPALLRYALECRTRYLHHFVCADDIPYEEEPGVRENAAWRTEIQQLVLDDLAQRDIVYTILTGSLEQRAARVLATLAAIAQQDDSNADPIKRTAA</sequence>
<dbReference type="PANTHER" id="PTHR37512">
    <property type="entry name" value="TRIFUNCTIONAL NAD BIOSYNTHESIS/REGULATOR PROTEIN NADR"/>
    <property type="match status" value="1"/>
</dbReference>
<protein>
    <submittedName>
        <fullName evidence="2">Nicotinamide riboside kinase</fullName>
    </submittedName>
</protein>
<keyword evidence="2" id="KW-0418">Kinase</keyword>
<dbReference type="Proteomes" id="UP000540787">
    <property type="component" value="Unassembled WGS sequence"/>
</dbReference>
<comment type="caution">
    <text evidence="2">The sequence shown here is derived from an EMBL/GenBank/DDBJ whole genome shotgun (WGS) entry which is preliminary data.</text>
</comment>
<evidence type="ECO:0000313" key="3">
    <source>
        <dbReference type="Proteomes" id="UP000540787"/>
    </source>
</evidence>
<evidence type="ECO:0000313" key="2">
    <source>
        <dbReference type="EMBL" id="MBB6134706.1"/>
    </source>
</evidence>
<reference evidence="2 3" key="1">
    <citation type="submission" date="2020-08" db="EMBL/GenBank/DDBJ databases">
        <title>The Agave Microbiome: Exploring the role of microbial communities in plant adaptations to desert environments.</title>
        <authorList>
            <person name="Partida-Martinez L.P."/>
        </authorList>
    </citation>
    <scope>NUCLEOTIDE SEQUENCE [LARGE SCALE GENOMIC DNA]</scope>
    <source>
        <strain evidence="2 3">AT3.2</strain>
    </source>
</reference>
<keyword evidence="2" id="KW-0808">Transferase</keyword>
<feature type="domain" description="NadR/Ttd14 AAA" evidence="1">
    <location>
        <begin position="11"/>
        <end position="171"/>
    </location>
</feature>
<dbReference type="Gene3D" id="3.40.50.300">
    <property type="entry name" value="P-loop containing nucleotide triphosphate hydrolases"/>
    <property type="match status" value="1"/>
</dbReference>
<dbReference type="RefSeq" id="WP_183555388.1">
    <property type="nucleotide sequence ID" value="NZ_JACHBX010000003.1"/>
</dbReference>
<dbReference type="InterPro" id="IPR027417">
    <property type="entry name" value="P-loop_NTPase"/>
</dbReference>
<dbReference type="EMBL" id="JACHBX010000003">
    <property type="protein sequence ID" value="MBB6134706.1"/>
    <property type="molecule type" value="Genomic_DNA"/>
</dbReference>
<dbReference type="AlphaFoldDB" id="A0A7W9X1K1"/>
<keyword evidence="3" id="KW-1185">Reference proteome</keyword>
<dbReference type="GO" id="GO:0016301">
    <property type="term" value="F:kinase activity"/>
    <property type="evidence" value="ECO:0007669"/>
    <property type="project" value="UniProtKB-KW"/>
</dbReference>
<accession>A0A7W9X1K1</accession>
<dbReference type="PANTHER" id="PTHR37512:SF1">
    <property type="entry name" value="NADR_TTD14 AAA DOMAIN-CONTAINING PROTEIN"/>
    <property type="match status" value="1"/>
</dbReference>
<dbReference type="Pfam" id="PF13521">
    <property type="entry name" value="AAA_28"/>
    <property type="match status" value="1"/>
</dbReference>
<proteinExistence type="predicted"/>
<name>A0A7W9X1K1_9BURK</name>